<dbReference type="OrthoDB" id="161141at2"/>
<evidence type="ECO:0000313" key="2">
    <source>
        <dbReference type="Proteomes" id="UP000001660"/>
    </source>
</evidence>
<organism evidence="1 2">
    <name type="scientific">Nitrospira defluvii</name>
    <dbReference type="NCBI Taxonomy" id="330214"/>
    <lineage>
        <taxon>Bacteria</taxon>
        <taxon>Pseudomonadati</taxon>
        <taxon>Nitrospirota</taxon>
        <taxon>Nitrospiria</taxon>
        <taxon>Nitrospirales</taxon>
        <taxon>Nitrospiraceae</taxon>
        <taxon>Nitrospira</taxon>
    </lineage>
</organism>
<dbReference type="HOGENOM" id="CLU_1591561_0_0_0"/>
<dbReference type="Proteomes" id="UP000001660">
    <property type="component" value="Chromosome"/>
</dbReference>
<evidence type="ECO:0000313" key="1">
    <source>
        <dbReference type="EMBL" id="CBK41689.1"/>
    </source>
</evidence>
<keyword evidence="2" id="KW-1185">Reference proteome</keyword>
<dbReference type="AlphaFoldDB" id="D8PEN0"/>
<protein>
    <submittedName>
        <fullName evidence="1">Uncharacterized protein</fullName>
    </submittedName>
</protein>
<name>D8PEN0_9BACT</name>
<reference evidence="1 2" key="1">
    <citation type="journal article" date="2010" name="Proc. Natl. Acad. Sci. U.S.A.">
        <title>A Nitrospira metagenome illuminates the physiology and evolution of globally important nitrite-oxidizing bacteria.</title>
        <authorList>
            <person name="Lucker S."/>
            <person name="Wagner M."/>
            <person name="Maixner F."/>
            <person name="Pelletier E."/>
            <person name="Koch H."/>
            <person name="Vacherie B."/>
            <person name="Rattei T."/>
            <person name="Sinninghe Damste J."/>
            <person name="Spieck E."/>
            <person name="Le Paslier D."/>
            <person name="Daims H."/>
        </authorList>
    </citation>
    <scope>NUCLEOTIDE SEQUENCE [LARGE SCALE GENOMIC DNA]</scope>
</reference>
<proteinExistence type="predicted"/>
<dbReference type="STRING" id="330214.NIDE1965"/>
<gene>
    <name evidence="1" type="ORF">NIDE1965</name>
</gene>
<dbReference type="KEGG" id="nde:NIDE1965"/>
<sequence>MKQDEWTEAMIAPLRTVLIWHCIVFFAAMAMWASSPARADSAYDPIIAHLDFLGYQSDVVDQGVRARHSSKLHIVVSYQKGGILVQTAFPGKSPEQDVPKRHAVANGVNLRTQVARAVWTTEGHLFMSAWMPGLYDKTRFALFMEAWERDSQVLRDVASDLKPYLKE</sequence>
<dbReference type="EMBL" id="FP929003">
    <property type="protein sequence ID" value="CBK41689.1"/>
    <property type="molecule type" value="Genomic_DNA"/>
</dbReference>
<accession>D8PEN0</accession>